<organism evidence="3">
    <name type="scientific">Triticum urartu</name>
    <name type="common">Red wild einkorn</name>
    <name type="synonym">Crithodium urartu</name>
    <dbReference type="NCBI Taxonomy" id="4572"/>
    <lineage>
        <taxon>Eukaryota</taxon>
        <taxon>Viridiplantae</taxon>
        <taxon>Streptophyta</taxon>
        <taxon>Embryophyta</taxon>
        <taxon>Tracheophyta</taxon>
        <taxon>Spermatophyta</taxon>
        <taxon>Magnoliopsida</taxon>
        <taxon>Liliopsida</taxon>
        <taxon>Poales</taxon>
        <taxon>Poaceae</taxon>
        <taxon>BOP clade</taxon>
        <taxon>Pooideae</taxon>
        <taxon>Triticodae</taxon>
        <taxon>Triticeae</taxon>
        <taxon>Triticinae</taxon>
        <taxon>Triticum</taxon>
    </lineage>
</organism>
<gene>
    <name evidence="3" type="ORF">TRIUR3_34653</name>
</gene>
<dbReference type="PANTHER" id="PTHR47329">
    <property type="entry name" value="OS05G0129900 PROTEIN"/>
    <property type="match status" value="1"/>
</dbReference>
<dbReference type="Pfam" id="PF13877">
    <property type="entry name" value="RPAP3_C"/>
    <property type="match status" value="1"/>
</dbReference>
<evidence type="ECO:0000259" key="2">
    <source>
        <dbReference type="Pfam" id="PF13877"/>
    </source>
</evidence>
<evidence type="ECO:0000313" key="3">
    <source>
        <dbReference type="EMBL" id="EMS53668.1"/>
    </source>
</evidence>
<dbReference type="InterPro" id="IPR019734">
    <property type="entry name" value="TPR_rpt"/>
</dbReference>
<dbReference type="SMART" id="SM00028">
    <property type="entry name" value="TPR"/>
    <property type="match status" value="2"/>
</dbReference>
<feature type="region of interest" description="Disordered" evidence="1">
    <location>
        <begin position="295"/>
        <end position="372"/>
    </location>
</feature>
<feature type="compositionally biased region" description="Basic and acidic residues" evidence="1">
    <location>
        <begin position="298"/>
        <end position="310"/>
    </location>
</feature>
<reference evidence="3" key="1">
    <citation type="journal article" date="2013" name="Nature">
        <title>Draft genome of the wheat A-genome progenitor Triticum urartu.</title>
        <authorList>
            <person name="Ling H.Q."/>
            <person name="Zhao S."/>
            <person name="Liu D."/>
            <person name="Wang J."/>
            <person name="Sun H."/>
            <person name="Zhang C."/>
            <person name="Fan H."/>
            <person name="Li D."/>
            <person name="Dong L."/>
            <person name="Tao Y."/>
            <person name="Gao C."/>
            <person name="Wu H."/>
            <person name="Li Y."/>
            <person name="Cui Y."/>
            <person name="Guo X."/>
            <person name="Zheng S."/>
            <person name="Wang B."/>
            <person name="Yu K."/>
            <person name="Liang Q."/>
            <person name="Yang W."/>
            <person name="Lou X."/>
            <person name="Chen J."/>
            <person name="Feng M."/>
            <person name="Jian J."/>
            <person name="Zhang X."/>
            <person name="Luo G."/>
            <person name="Jiang Y."/>
            <person name="Liu J."/>
            <person name="Wang Z."/>
            <person name="Sha Y."/>
            <person name="Zhang B."/>
            <person name="Wu H."/>
            <person name="Tang D."/>
            <person name="Shen Q."/>
            <person name="Xue P."/>
            <person name="Zou S."/>
            <person name="Wang X."/>
            <person name="Liu X."/>
            <person name="Wang F."/>
            <person name="Yang Y."/>
            <person name="An X."/>
            <person name="Dong Z."/>
            <person name="Zhang K."/>
            <person name="Zhang X."/>
            <person name="Luo M.C."/>
            <person name="Dvorak J."/>
            <person name="Tong Y."/>
            <person name="Wang J."/>
            <person name="Yang H."/>
            <person name="Li Z."/>
            <person name="Wang D."/>
            <person name="Zhang A."/>
            <person name="Wang J."/>
        </authorList>
    </citation>
    <scope>NUCLEOTIDE SEQUENCE</scope>
</reference>
<accession>M7YSM8</accession>
<dbReference type="AlphaFoldDB" id="M7YSM8"/>
<dbReference type="SUPFAM" id="SSF48452">
    <property type="entry name" value="TPR-like"/>
    <property type="match status" value="1"/>
</dbReference>
<dbReference type="Gene3D" id="1.25.40.10">
    <property type="entry name" value="Tetratricopeptide repeat domain"/>
    <property type="match status" value="1"/>
</dbReference>
<proteinExistence type="predicted"/>
<dbReference type="EMBL" id="KD191820">
    <property type="protein sequence ID" value="EMS53668.1"/>
    <property type="molecule type" value="Genomic_DNA"/>
</dbReference>
<dbReference type="PANTHER" id="PTHR47329:SF1">
    <property type="entry name" value="OS05G0129900 PROTEIN"/>
    <property type="match status" value="1"/>
</dbReference>
<dbReference type="InterPro" id="IPR025986">
    <property type="entry name" value="RPAP3-like_C"/>
</dbReference>
<feature type="domain" description="RNA-polymerase II-associated protein 3-like C-terminal" evidence="2">
    <location>
        <begin position="396"/>
        <end position="484"/>
    </location>
</feature>
<name>M7YSM8_TRIUA</name>
<dbReference type="InterPro" id="IPR011990">
    <property type="entry name" value="TPR-like_helical_dom_sf"/>
</dbReference>
<dbReference type="OMA" id="LETHKTH"/>
<dbReference type="eggNOG" id="KOG4648">
    <property type="taxonomic scope" value="Eukaryota"/>
</dbReference>
<dbReference type="STRING" id="4572.M7YSM8"/>
<evidence type="ECO:0000256" key="1">
    <source>
        <dbReference type="SAM" id="MobiDB-lite"/>
    </source>
</evidence>
<protein>
    <submittedName>
        <fullName evidence="3">RNA polymerase II-associated protein 3</fullName>
    </submittedName>
</protein>
<sequence>MPLPYMYETFPELLQPVGSVSDESVKEWKEVKAKMEADSNIDFEKKQSIKLETHKTHDPSVMDPGGKVTQPTTKALRYFVTETFRGKNPATTYRQVFWQQGSTAYRQVHWRYVTYPRQLEQTVAVPLRRTMPPEPLIIAKGSDSEILSNRGQIMNFYAKKMAGRYNRTNYSSYLNDEPMPDATSEKEQGNEYFKQKKFAEAVECYSRILRFYLELNRFEAAENDCTEALNLDDRYVKAYSRRITARKGLGKLKEAMDDAEFAVSVDANNPELRKQYSEIKALLMEKMAKRSSVQAKHTISEFDKAGDRKNITSHAPSDPQKDSFMEVDPPGRAAAGIRELSGGASKGGSGVSLKDNNMQQSRDAKQKPGPEISVQELASRAASRYISNTVKSVKTPKTAYDFEVSWRAISDDLTQQIQLLKSIRPERLPEIFKDALSSAFLIDIVKCTASIFRDDAVLAVSILENLAKVSRFDLIIMCLSPMHKSGMFELAALASIIQWSTTDVPGKSHNAVSGYLDGREIVQSWFGGGNSGPEVADEMGNGAWFSSRRVVLG</sequence>